<sequence>MKYVDEFREPEKAAALTKQITKLGQQLEKPIKIMEVCGGHTHSIFKYGIEDILPHNLELIHGPGCPVCVMPKGRLDDAIAISQHNNVILATFGDTMRVPGSHTSLLQAKARGADIRMVYSPLDSLQIARDNPDKEIVFFALGFETTAPSTALTILQAAAENITNFSMFSNHVLVIPALQALLDNPDLQLDGFIGPGHVSMVIGTEPYEFISQKYHKPIVVSGFEPLDILQSIWMLLQQLVENRCEVENQYNRLVEPAGNLVALQAINQVFAVRENFDWRGLGDIPKSGLKIRPEYAQFDAELKFTIPNLKVRDHKACECGEILKGTLKPWQCKVFGTACTPETPIGTCMVSSEGACAAYYKYGRLAAMSKKAAKIALTP</sequence>
<evidence type="ECO:0000256" key="2">
    <source>
        <dbReference type="ARBA" id="ARBA00022723"/>
    </source>
</evidence>
<keyword evidence="3" id="KW-0408">Iron</keyword>
<protein>
    <submittedName>
        <fullName evidence="4">Hydrogenase formation protein HypD</fullName>
    </submittedName>
</protein>
<evidence type="ECO:0000313" key="5">
    <source>
        <dbReference type="Proteomes" id="UP001212499"/>
    </source>
</evidence>
<organism evidence="4 5">
    <name type="scientific">Anabaenopsis arnoldii</name>
    <dbReference type="NCBI Taxonomy" id="2152938"/>
    <lineage>
        <taxon>Bacteria</taxon>
        <taxon>Bacillati</taxon>
        <taxon>Cyanobacteriota</taxon>
        <taxon>Cyanophyceae</taxon>
        <taxon>Nostocales</taxon>
        <taxon>Nodulariaceae</taxon>
        <taxon>Anabaenopsis</taxon>
    </lineage>
</organism>
<dbReference type="PIRSF" id="PIRSF005622">
    <property type="entry name" value="Hydrgn_mat_hypD"/>
    <property type="match status" value="1"/>
</dbReference>
<dbReference type="InterPro" id="IPR042243">
    <property type="entry name" value="HypD_1"/>
</dbReference>
<reference evidence="4 5" key="1">
    <citation type="submission" date="2023-01" db="EMBL/GenBank/DDBJ databases">
        <title>Genomes from the Australian National Cyanobacteria Reference Collection.</title>
        <authorList>
            <person name="Willis A."/>
            <person name="Lee E.M.F."/>
        </authorList>
    </citation>
    <scope>NUCLEOTIDE SEQUENCE [LARGE SCALE GENOMIC DNA]</scope>
    <source>
        <strain evidence="4 5">CS-1033</strain>
    </source>
</reference>
<dbReference type="PANTHER" id="PTHR30149">
    <property type="entry name" value="HYDROGENASE PROTEIN ASSEMBLY PROTEIN HYPD"/>
    <property type="match status" value="1"/>
</dbReference>
<dbReference type="Pfam" id="PF01924">
    <property type="entry name" value="HypD"/>
    <property type="match status" value="1"/>
</dbReference>
<keyword evidence="2" id="KW-0479">Metal-binding</keyword>
<name>A0ABT5AS34_9CYAN</name>
<evidence type="ECO:0000256" key="3">
    <source>
        <dbReference type="ARBA" id="ARBA00023004"/>
    </source>
</evidence>
<dbReference type="NCBIfam" id="TIGR00075">
    <property type="entry name" value="hypD"/>
    <property type="match status" value="1"/>
</dbReference>
<dbReference type="InterPro" id="IPR002780">
    <property type="entry name" value="Hyd_form_HypD"/>
</dbReference>
<dbReference type="RefSeq" id="WP_271731952.1">
    <property type="nucleotide sequence ID" value="NZ_JANQDP010000072.1"/>
</dbReference>
<keyword evidence="5" id="KW-1185">Reference proteome</keyword>
<gene>
    <name evidence="4" type="primary">hypD</name>
    <name evidence="4" type="ORF">PN457_05800</name>
</gene>
<dbReference type="EMBL" id="JAQMUH010000072">
    <property type="protein sequence ID" value="MDB9539180.1"/>
    <property type="molecule type" value="Genomic_DNA"/>
</dbReference>
<evidence type="ECO:0000256" key="1">
    <source>
        <dbReference type="ARBA" id="ARBA00007888"/>
    </source>
</evidence>
<evidence type="ECO:0000313" key="4">
    <source>
        <dbReference type="EMBL" id="MDB9539180.1"/>
    </source>
</evidence>
<dbReference type="Gene3D" id="3.40.50.11750">
    <property type="entry name" value="HypD, alpha/beta domain 1"/>
    <property type="match status" value="2"/>
</dbReference>
<accession>A0ABT5AS34</accession>
<comment type="similarity">
    <text evidence="1">Belongs to the HypD family.</text>
</comment>
<dbReference type="Proteomes" id="UP001212499">
    <property type="component" value="Unassembled WGS sequence"/>
</dbReference>
<comment type="caution">
    <text evidence="4">The sequence shown here is derived from an EMBL/GenBank/DDBJ whole genome shotgun (WGS) entry which is preliminary data.</text>
</comment>
<dbReference type="InterPro" id="IPR042244">
    <property type="entry name" value="HypD_2_sf"/>
</dbReference>
<dbReference type="Gene3D" id="6.10.20.100">
    <property type="match status" value="1"/>
</dbReference>
<proteinExistence type="inferred from homology"/>
<dbReference type="PANTHER" id="PTHR30149:SF0">
    <property type="entry name" value="HYDROGENASE MATURATION FACTOR HYPD"/>
    <property type="match status" value="1"/>
</dbReference>